<sequence length="39" mass="4557">MERAGPRKGVLHARTTEYSSKKMRSTLESRLGRLLRVER</sequence>
<dbReference type="AlphaFoldDB" id="A0A3G1A4B3"/>
<evidence type="ECO:0000313" key="2">
    <source>
        <dbReference type="EMBL" id="AJB41220.1"/>
    </source>
</evidence>
<reference evidence="3" key="1">
    <citation type="book" date="2010" name="EXTREMOPHILES" publisher="0:0-0">
        <title>Complete genome sequences of ten hyperthermophilic archaea reveal their metabolic capabilities and possible ecological roles.</title>
        <editorList>
            <person name="?"/>
        </editorList>
        <authorList>
            <person name="Ravin N.V."/>
            <person name="Mardanov A.V."/>
            <person name="Bonch-Osmolovskaya E.A."/>
            <person name="Skryabin K.G."/>
        </authorList>
    </citation>
    <scope>NUCLEOTIDE SEQUENCE [LARGE SCALE GENOMIC DNA]</scope>
    <source>
        <strain evidence="3">1505</strain>
    </source>
</reference>
<organism evidence="2 3">
    <name type="scientific">Thermofilum adornatum 1505</name>
    <dbReference type="NCBI Taxonomy" id="697581"/>
    <lineage>
        <taxon>Archaea</taxon>
        <taxon>Thermoproteota</taxon>
        <taxon>Thermoprotei</taxon>
        <taxon>Thermofilales</taxon>
        <taxon>Thermofilaceae</taxon>
        <taxon>Thermofilum</taxon>
    </lineage>
</organism>
<gene>
    <name evidence="2" type="ORF">TCARB_0142</name>
</gene>
<dbReference type="EMBL" id="CP007493">
    <property type="protein sequence ID" value="AJB41220.1"/>
    <property type="molecule type" value="Genomic_DNA"/>
</dbReference>
<accession>A0A3G1A4B3</accession>
<proteinExistence type="predicted"/>
<dbReference type="STRING" id="697581.TCARB_0142"/>
<name>A0A3G1A4B3_9CREN</name>
<feature type="region of interest" description="Disordered" evidence="1">
    <location>
        <begin position="1"/>
        <end position="24"/>
    </location>
</feature>
<dbReference type="Proteomes" id="UP000266720">
    <property type="component" value="Chromosome"/>
</dbReference>
<dbReference type="KEGG" id="tcb:TCARB_0142"/>
<evidence type="ECO:0000313" key="3">
    <source>
        <dbReference type="Proteomes" id="UP000266720"/>
    </source>
</evidence>
<protein>
    <submittedName>
        <fullName evidence="2">Uncharacterized protein</fullName>
    </submittedName>
</protein>
<evidence type="ECO:0000256" key="1">
    <source>
        <dbReference type="SAM" id="MobiDB-lite"/>
    </source>
</evidence>